<evidence type="ECO:0000256" key="2">
    <source>
        <dbReference type="ARBA" id="ARBA00012438"/>
    </source>
</evidence>
<evidence type="ECO:0000256" key="3">
    <source>
        <dbReference type="ARBA" id="ARBA00022553"/>
    </source>
</evidence>
<keyword evidence="9" id="KW-0472">Membrane</keyword>
<evidence type="ECO:0000256" key="9">
    <source>
        <dbReference type="SAM" id="Phobius"/>
    </source>
</evidence>
<dbReference type="InterPro" id="IPR050482">
    <property type="entry name" value="Sensor_HK_TwoCompSys"/>
</dbReference>
<dbReference type="SUPFAM" id="SSF55874">
    <property type="entry name" value="ATPase domain of HSP90 chaperone/DNA topoisomerase II/histidine kinase"/>
    <property type="match status" value="1"/>
</dbReference>
<reference evidence="11 12" key="1">
    <citation type="submission" date="2020-08" db="EMBL/GenBank/DDBJ databases">
        <title>Whole genome shotgun sequence of Actinoplanes ianthinogenes NBRC 13996.</title>
        <authorList>
            <person name="Komaki H."/>
            <person name="Tamura T."/>
        </authorList>
    </citation>
    <scope>NUCLEOTIDE SEQUENCE [LARGE SCALE GENOMIC DNA]</scope>
    <source>
        <strain evidence="11 12">NBRC 13996</strain>
    </source>
</reference>
<dbReference type="Gene3D" id="3.30.565.10">
    <property type="entry name" value="Histidine kinase-like ATPase, C-terminal domain"/>
    <property type="match status" value="1"/>
</dbReference>
<keyword evidence="4" id="KW-0808">Transferase</keyword>
<evidence type="ECO:0000256" key="4">
    <source>
        <dbReference type="ARBA" id="ARBA00022679"/>
    </source>
</evidence>
<evidence type="ECO:0000256" key="7">
    <source>
        <dbReference type="ARBA" id="ARBA00022840"/>
    </source>
</evidence>
<feature type="transmembrane region" description="Helical" evidence="9">
    <location>
        <begin position="25"/>
        <end position="45"/>
    </location>
</feature>
<evidence type="ECO:0000313" key="11">
    <source>
        <dbReference type="EMBL" id="BCJ45603.1"/>
    </source>
</evidence>
<feature type="transmembrane region" description="Helical" evidence="9">
    <location>
        <begin position="51"/>
        <end position="69"/>
    </location>
</feature>
<comment type="catalytic activity">
    <reaction evidence="1">
        <text>ATP + protein L-histidine = ADP + protein N-phospho-L-histidine.</text>
        <dbReference type="EC" id="2.7.13.3"/>
    </reaction>
</comment>
<feature type="transmembrane region" description="Helical" evidence="9">
    <location>
        <begin position="101"/>
        <end position="118"/>
    </location>
</feature>
<accession>A0ABM7M1Z5</accession>
<keyword evidence="8" id="KW-0902">Two-component regulatory system</keyword>
<evidence type="ECO:0000256" key="6">
    <source>
        <dbReference type="ARBA" id="ARBA00022777"/>
    </source>
</evidence>
<dbReference type="Proteomes" id="UP000676967">
    <property type="component" value="Chromosome"/>
</dbReference>
<keyword evidence="9" id="KW-1133">Transmembrane helix</keyword>
<evidence type="ECO:0000256" key="8">
    <source>
        <dbReference type="ARBA" id="ARBA00023012"/>
    </source>
</evidence>
<proteinExistence type="predicted"/>
<keyword evidence="9" id="KW-0812">Transmembrane</keyword>
<evidence type="ECO:0000313" key="12">
    <source>
        <dbReference type="Proteomes" id="UP000676967"/>
    </source>
</evidence>
<gene>
    <name evidence="11" type="ORF">Aiant_62600</name>
</gene>
<dbReference type="PANTHER" id="PTHR24421:SF10">
    <property type="entry name" value="NITRATE_NITRITE SENSOR PROTEIN NARQ"/>
    <property type="match status" value="1"/>
</dbReference>
<dbReference type="InterPro" id="IPR036890">
    <property type="entry name" value="HATPase_C_sf"/>
</dbReference>
<keyword evidence="12" id="KW-1185">Reference proteome</keyword>
<feature type="transmembrane region" description="Helical" evidence="9">
    <location>
        <begin position="125"/>
        <end position="142"/>
    </location>
</feature>
<dbReference type="GO" id="GO:0016301">
    <property type="term" value="F:kinase activity"/>
    <property type="evidence" value="ECO:0007669"/>
    <property type="project" value="UniProtKB-KW"/>
</dbReference>
<dbReference type="InterPro" id="IPR011712">
    <property type="entry name" value="Sig_transdc_His_kin_sub3_dim/P"/>
</dbReference>
<feature type="transmembrane region" description="Helical" evidence="9">
    <location>
        <begin position="148"/>
        <end position="166"/>
    </location>
</feature>
<keyword evidence="7" id="KW-0067">ATP-binding</keyword>
<evidence type="ECO:0000259" key="10">
    <source>
        <dbReference type="Pfam" id="PF07730"/>
    </source>
</evidence>
<dbReference type="CDD" id="cd16917">
    <property type="entry name" value="HATPase_UhpB-NarQ-NarX-like"/>
    <property type="match status" value="1"/>
</dbReference>
<dbReference type="Pfam" id="PF07730">
    <property type="entry name" value="HisKA_3"/>
    <property type="match status" value="1"/>
</dbReference>
<feature type="transmembrane region" description="Helical" evidence="9">
    <location>
        <begin position="76"/>
        <end position="95"/>
    </location>
</feature>
<feature type="domain" description="Signal transduction histidine kinase subgroup 3 dimerisation and phosphoacceptor" evidence="10">
    <location>
        <begin position="193"/>
        <end position="258"/>
    </location>
</feature>
<dbReference type="EMBL" id="AP023356">
    <property type="protein sequence ID" value="BCJ45603.1"/>
    <property type="molecule type" value="Genomic_DNA"/>
</dbReference>
<dbReference type="EC" id="2.7.13.3" evidence="2"/>
<keyword evidence="5" id="KW-0547">Nucleotide-binding</keyword>
<dbReference type="Gene3D" id="1.20.5.1930">
    <property type="match status" value="1"/>
</dbReference>
<evidence type="ECO:0000256" key="1">
    <source>
        <dbReference type="ARBA" id="ARBA00000085"/>
    </source>
</evidence>
<sequence length="396" mass="42469">MGPLTYLTFKRETPRPPIRRRGFRYAIPVLLFLLVSLAMGMAATLEETRTLPPVAIYAISAGAVLPVVVAYRRPVAAWRLTFLMLFIGVINANVGTHEEPWPWNAVQIVATLFVLGRLATVSEALVTAWATVLTLVPVFLFAPHANVWGAATAVVAVAALGSIASFRRRAGELIARQTELSELERARRAVLEERTRIAREMHDVVAHHMSMIAVQAETAPYRLAGLPEEAKDELTSIAGAAREALADMRRLLGVLRAEDQAAERAPQPGYPEIAELVATARRAGLPVTGELPPLDGVDATAGLTAYRIAQEALANAARHAPGGPVRILARADGDRLELRVSNELTSTPAPGHKAGHGLIGMRERVALLGGELTAGPDGAGSYQVLARIPRQPEGAR</sequence>
<dbReference type="PANTHER" id="PTHR24421">
    <property type="entry name" value="NITRATE/NITRITE SENSOR PROTEIN NARX-RELATED"/>
    <property type="match status" value="1"/>
</dbReference>
<name>A0ABM7M1Z5_9ACTN</name>
<evidence type="ECO:0000256" key="5">
    <source>
        <dbReference type="ARBA" id="ARBA00022741"/>
    </source>
</evidence>
<organism evidence="11 12">
    <name type="scientific">Actinoplanes ianthinogenes</name>
    <dbReference type="NCBI Taxonomy" id="122358"/>
    <lineage>
        <taxon>Bacteria</taxon>
        <taxon>Bacillati</taxon>
        <taxon>Actinomycetota</taxon>
        <taxon>Actinomycetes</taxon>
        <taxon>Micromonosporales</taxon>
        <taxon>Micromonosporaceae</taxon>
        <taxon>Actinoplanes</taxon>
    </lineage>
</organism>
<keyword evidence="6 11" id="KW-0418">Kinase</keyword>
<protein>
    <recommendedName>
        <fullName evidence="2">histidine kinase</fullName>
        <ecNumber evidence="2">2.7.13.3</ecNumber>
    </recommendedName>
</protein>
<keyword evidence="3" id="KW-0597">Phosphoprotein</keyword>